<dbReference type="Proteomes" id="UP000244384">
    <property type="component" value="Chromosome"/>
</dbReference>
<dbReference type="GO" id="GO:0005524">
    <property type="term" value="F:ATP binding"/>
    <property type="evidence" value="ECO:0007669"/>
    <property type="project" value="UniProtKB-KW"/>
</dbReference>
<dbReference type="RefSeq" id="WP_108578950.1">
    <property type="nucleotide sequence ID" value="NZ_CP026952.1"/>
</dbReference>
<dbReference type="InterPro" id="IPR027417">
    <property type="entry name" value="P-loop_NTPase"/>
</dbReference>
<dbReference type="GO" id="GO:0009898">
    <property type="term" value="C:cytoplasmic side of plasma membrane"/>
    <property type="evidence" value="ECO:0007669"/>
    <property type="project" value="TreeGrafter"/>
</dbReference>
<evidence type="ECO:0000313" key="4">
    <source>
        <dbReference type="Proteomes" id="UP000244384"/>
    </source>
</evidence>
<dbReference type="SUPFAM" id="SSF52540">
    <property type="entry name" value="P-loop containing nucleoside triphosphate hydrolases"/>
    <property type="match status" value="1"/>
</dbReference>
<evidence type="ECO:0000256" key="2">
    <source>
        <dbReference type="ARBA" id="ARBA00022840"/>
    </source>
</evidence>
<dbReference type="PANTHER" id="PTHR43384:SF6">
    <property type="entry name" value="SEPTUM SITE-DETERMINING PROTEIN MIND HOMOLOG, CHLOROPLASTIC"/>
    <property type="match status" value="1"/>
</dbReference>
<keyword evidence="4" id="KW-1185">Reference proteome</keyword>
<dbReference type="KEGG" id="aez:C3E78_12750"/>
<dbReference type="GO" id="GO:0051782">
    <property type="term" value="P:negative regulation of cell division"/>
    <property type="evidence" value="ECO:0007669"/>
    <property type="project" value="TreeGrafter"/>
</dbReference>
<sequence>MDVVIAAGDASWEAAAIREVEGSPVLRLARRCVDVADLLAVAQTGRAAAALVSAELPGLDVDAVHRLERAGVRVAAVGADAGRCEALGIVRRVRLGALDDVARDAPVAPAAAPGRTAPVVAVWGPGGAPGRSTVALGLASAAAARRVDTVLVDADTYGGAQGQMLSVLDDVSGLVAACRAANQGRGHEVVDHLLDVDPGLRLLTGLPRADMWPQVRAGALDVVLAQLRAHAGLVVVDCGFSLETGAAAGVASRNQTTLQVLEQADLAVVVGRPDPVGLARLVRGLHDLSETAPGLDLVLAVNMVRTTLGWGERDIRTTISRLTGIEPAAYLPLDQAGLDLAAMSGRTPRDAAPSSPFVARVEVLAGIVLDRVASTASLATSES</sequence>
<dbReference type="AlphaFoldDB" id="A0A2S0WP32"/>
<evidence type="ECO:0000313" key="3">
    <source>
        <dbReference type="EMBL" id="AWB93004.1"/>
    </source>
</evidence>
<keyword evidence="1" id="KW-0547">Nucleotide-binding</keyword>
<evidence type="ECO:0000256" key="1">
    <source>
        <dbReference type="ARBA" id="ARBA00022741"/>
    </source>
</evidence>
<name>A0A2S0WP32_9ACTN</name>
<accession>A0A2S0WP32</accession>
<keyword evidence="2" id="KW-0067">ATP-binding</keyword>
<dbReference type="EMBL" id="CP026952">
    <property type="protein sequence ID" value="AWB93004.1"/>
    <property type="molecule type" value="Genomic_DNA"/>
</dbReference>
<reference evidence="4" key="1">
    <citation type="submission" date="2018-01" db="EMBL/GenBank/DDBJ databases">
        <authorList>
            <person name="Li J."/>
        </authorList>
    </citation>
    <scope>NUCLEOTIDE SEQUENCE [LARGE SCALE GENOMIC DNA]</scope>
    <source>
        <strain evidence="4">592</strain>
    </source>
</reference>
<dbReference type="GO" id="GO:0016887">
    <property type="term" value="F:ATP hydrolysis activity"/>
    <property type="evidence" value="ECO:0007669"/>
    <property type="project" value="TreeGrafter"/>
</dbReference>
<gene>
    <name evidence="3" type="ORF">C3E78_12750</name>
</gene>
<proteinExistence type="predicted"/>
<dbReference type="Gene3D" id="3.40.50.300">
    <property type="entry name" value="P-loop containing nucleotide triphosphate hydrolases"/>
    <property type="match status" value="1"/>
</dbReference>
<dbReference type="OrthoDB" id="3217709at2"/>
<protein>
    <submittedName>
        <fullName evidence="3">Uncharacterized protein</fullName>
    </submittedName>
</protein>
<dbReference type="PANTHER" id="PTHR43384">
    <property type="entry name" value="SEPTUM SITE-DETERMINING PROTEIN MIND HOMOLOG, CHLOROPLASTIC-RELATED"/>
    <property type="match status" value="1"/>
</dbReference>
<accession>A0A5F2EWJ1</accession>
<organism evidence="3 4">
    <name type="scientific">Aeromicrobium chenweiae</name>
    <dbReference type="NCBI Taxonomy" id="2079793"/>
    <lineage>
        <taxon>Bacteria</taxon>
        <taxon>Bacillati</taxon>
        <taxon>Actinomycetota</taxon>
        <taxon>Actinomycetes</taxon>
        <taxon>Propionibacteriales</taxon>
        <taxon>Nocardioidaceae</taxon>
        <taxon>Aeromicrobium</taxon>
    </lineage>
</organism>
<dbReference type="GO" id="GO:0005829">
    <property type="term" value="C:cytosol"/>
    <property type="evidence" value="ECO:0007669"/>
    <property type="project" value="TreeGrafter"/>
</dbReference>
<dbReference type="InterPro" id="IPR050625">
    <property type="entry name" value="ParA/MinD_ATPase"/>
</dbReference>